<organism evidence="1 2">
    <name type="scientific">Methylobacterium iners</name>
    <dbReference type="NCBI Taxonomy" id="418707"/>
    <lineage>
        <taxon>Bacteria</taxon>
        <taxon>Pseudomonadati</taxon>
        <taxon>Pseudomonadota</taxon>
        <taxon>Alphaproteobacteria</taxon>
        <taxon>Hyphomicrobiales</taxon>
        <taxon>Methylobacteriaceae</taxon>
        <taxon>Methylobacterium</taxon>
    </lineage>
</organism>
<gene>
    <name evidence="1" type="ORF">OCOJLMKI_3504</name>
</gene>
<dbReference type="EMBL" id="BPQP01000057">
    <property type="protein sequence ID" value="GJD96284.1"/>
    <property type="molecule type" value="Genomic_DNA"/>
</dbReference>
<name>A0ABQ4S2Z2_9HYPH</name>
<protein>
    <submittedName>
        <fullName evidence="1">Uncharacterized protein</fullName>
    </submittedName>
</protein>
<proteinExistence type="predicted"/>
<evidence type="ECO:0000313" key="2">
    <source>
        <dbReference type="Proteomes" id="UP001055125"/>
    </source>
</evidence>
<dbReference type="RefSeq" id="WP_238245392.1">
    <property type="nucleotide sequence ID" value="NZ_BPQP01000057.1"/>
</dbReference>
<accession>A0ABQ4S2Z2</accession>
<reference evidence="1" key="2">
    <citation type="submission" date="2021-08" db="EMBL/GenBank/DDBJ databases">
        <authorList>
            <person name="Tani A."/>
            <person name="Ola A."/>
            <person name="Ogura Y."/>
            <person name="Katsura K."/>
            <person name="Hayashi T."/>
        </authorList>
    </citation>
    <scope>NUCLEOTIDE SEQUENCE</scope>
    <source>
        <strain evidence="1">DSM 19015</strain>
    </source>
</reference>
<reference evidence="1" key="1">
    <citation type="journal article" date="2021" name="Front. Microbiol.">
        <title>Comprehensive Comparative Genomics and Phenotyping of Methylobacterium Species.</title>
        <authorList>
            <person name="Alessa O."/>
            <person name="Ogura Y."/>
            <person name="Fujitani Y."/>
            <person name="Takami H."/>
            <person name="Hayashi T."/>
            <person name="Sahin N."/>
            <person name="Tani A."/>
        </authorList>
    </citation>
    <scope>NUCLEOTIDE SEQUENCE</scope>
    <source>
        <strain evidence="1">DSM 19015</strain>
    </source>
</reference>
<keyword evidence="2" id="KW-1185">Reference proteome</keyword>
<comment type="caution">
    <text evidence="1">The sequence shown here is derived from an EMBL/GenBank/DDBJ whole genome shotgun (WGS) entry which is preliminary data.</text>
</comment>
<evidence type="ECO:0000313" key="1">
    <source>
        <dbReference type="EMBL" id="GJD96284.1"/>
    </source>
</evidence>
<sequence>MAAPGRDVIGLDAWWAISVVADAAADLVLATPCGDRGDADALVAHVRWYVAELAKADDDLTDGLDYVARRLQARQEDLSLLAALA</sequence>
<dbReference type="Proteomes" id="UP001055125">
    <property type="component" value="Unassembled WGS sequence"/>
</dbReference>